<reference evidence="3" key="1">
    <citation type="submission" date="2021-02" db="EMBL/GenBank/DDBJ databases">
        <title>Skermanella TT6 skin isolate.</title>
        <authorList>
            <person name="Lee K."/>
            <person name="Ganzorig M."/>
        </authorList>
    </citation>
    <scope>NUCLEOTIDE SEQUENCE</scope>
    <source>
        <strain evidence="3">TT6</strain>
    </source>
</reference>
<keyword evidence="4" id="KW-1185">Reference proteome</keyword>
<feature type="coiled-coil region" evidence="1">
    <location>
        <begin position="61"/>
        <end position="95"/>
    </location>
</feature>
<evidence type="ECO:0000256" key="1">
    <source>
        <dbReference type="SAM" id="Coils"/>
    </source>
</evidence>
<accession>A0ABX7B386</accession>
<dbReference type="EMBL" id="CP067420">
    <property type="protein sequence ID" value="QQP88762.1"/>
    <property type="molecule type" value="Genomic_DNA"/>
</dbReference>
<protein>
    <recommendedName>
        <fullName evidence="5">OmpR/PhoB-type domain-containing protein</fullName>
    </recommendedName>
</protein>
<dbReference type="Proteomes" id="UP000595197">
    <property type="component" value="Chromosome"/>
</dbReference>
<keyword evidence="1" id="KW-0175">Coiled coil</keyword>
<evidence type="ECO:0008006" key="5">
    <source>
        <dbReference type="Google" id="ProtNLM"/>
    </source>
</evidence>
<feature type="region of interest" description="Disordered" evidence="2">
    <location>
        <begin position="13"/>
        <end position="41"/>
    </location>
</feature>
<gene>
    <name evidence="3" type="ORF">IGS68_22535</name>
</gene>
<proteinExistence type="predicted"/>
<sequence>MVTSIKGIIALPGSDVPDGESCRGERQVPQSREPDSTPPSSHFFLDQPVEWRWAVAELHVVSALVEKRSEISGQIAELERQINRHQADLVHIDAVLRMYGKADPDAIRAKDISRRSDWFRPGECRNLVYDILRDAEAPVLTRTIAEHIMDAKGIDRSDARVVEQIKRSLRETLRRMSDLERVPMDGAMGWKVGV</sequence>
<dbReference type="RefSeq" id="WP_201074111.1">
    <property type="nucleotide sequence ID" value="NZ_CP067420.1"/>
</dbReference>
<name>A0ABX7B386_9PROT</name>
<organism evidence="3 4">
    <name type="scientific">Skermanella cutis</name>
    <dbReference type="NCBI Taxonomy" id="2775420"/>
    <lineage>
        <taxon>Bacteria</taxon>
        <taxon>Pseudomonadati</taxon>
        <taxon>Pseudomonadota</taxon>
        <taxon>Alphaproteobacteria</taxon>
        <taxon>Rhodospirillales</taxon>
        <taxon>Azospirillaceae</taxon>
        <taxon>Skermanella</taxon>
    </lineage>
</organism>
<evidence type="ECO:0000313" key="3">
    <source>
        <dbReference type="EMBL" id="QQP88762.1"/>
    </source>
</evidence>
<evidence type="ECO:0000256" key="2">
    <source>
        <dbReference type="SAM" id="MobiDB-lite"/>
    </source>
</evidence>
<evidence type="ECO:0000313" key="4">
    <source>
        <dbReference type="Proteomes" id="UP000595197"/>
    </source>
</evidence>